<keyword evidence="3" id="KW-0413">Isomerase</keyword>
<dbReference type="InterPro" id="IPR050312">
    <property type="entry name" value="IolE/XylAMocC-like"/>
</dbReference>
<dbReference type="SUPFAM" id="SSF51658">
    <property type="entry name" value="Xylose isomerase-like"/>
    <property type="match status" value="1"/>
</dbReference>
<reference evidence="3 4" key="1">
    <citation type="submission" date="2021-03" db="EMBL/GenBank/DDBJ databases">
        <title>novel species isolated from a fishpond in China.</title>
        <authorList>
            <person name="Lu H."/>
            <person name="Cai Z."/>
        </authorList>
    </citation>
    <scope>NUCLEOTIDE SEQUENCE [LARGE SCALE GENOMIC DNA]</scope>
    <source>
        <strain evidence="3 4">YJ13C</strain>
    </source>
</reference>
<feature type="domain" description="Xylose isomerase-like TIM barrel" evidence="2">
    <location>
        <begin position="77"/>
        <end position="295"/>
    </location>
</feature>
<proteinExistence type="predicted"/>
<dbReference type="InterPro" id="IPR036237">
    <property type="entry name" value="Xyl_isomerase-like_sf"/>
</dbReference>
<dbReference type="InterPro" id="IPR013022">
    <property type="entry name" value="Xyl_isomerase-like_TIM-brl"/>
</dbReference>
<feature type="chain" id="PRO_5046424735" evidence="1">
    <location>
        <begin position="23"/>
        <end position="301"/>
    </location>
</feature>
<evidence type="ECO:0000256" key="1">
    <source>
        <dbReference type="SAM" id="SignalP"/>
    </source>
</evidence>
<dbReference type="Pfam" id="PF01261">
    <property type="entry name" value="AP_endonuc_2"/>
    <property type="match status" value="1"/>
</dbReference>
<accession>A0ABS3CM01</accession>
<keyword evidence="1" id="KW-0732">Signal</keyword>
<protein>
    <submittedName>
        <fullName evidence="3">Sugar phosphate isomerase/epimerase</fullName>
    </submittedName>
</protein>
<evidence type="ECO:0000313" key="3">
    <source>
        <dbReference type="EMBL" id="MBN7818128.1"/>
    </source>
</evidence>
<sequence length="301" mass="33379">MNNPRRKFIKMGALLGVSSAFMPLQFCSPAKKENEDLIVSPEEVKSKLQSFGIQLYSVKDEMAADAKATMTALAGFGYKQFEGFDGGKGVLWGMDPKEFKSLTTDLGVEMVASHANVFENLDAQAEAAAEAGLTYLICPWIGSQKTIDDYKSFADKFNEAGETLKSHGLKFAYHNHDYTFVSMDGTMPQDVLMENTDPALVDFEMDIYWVHVAGVDPAAYLAKYPGRFKLCHLKDAEADKGDGEERGVLFGSGEIPFTDIVKESIDLGMEYFIVEQERFVGTNPMEAAEKNAAYLMNSFEY</sequence>
<dbReference type="RefSeq" id="WP_206588795.1">
    <property type="nucleotide sequence ID" value="NZ_JAFKCU010000009.1"/>
</dbReference>
<dbReference type="PANTHER" id="PTHR12110:SF41">
    <property type="entry name" value="INOSOSE DEHYDRATASE"/>
    <property type="match status" value="1"/>
</dbReference>
<dbReference type="PANTHER" id="PTHR12110">
    <property type="entry name" value="HYDROXYPYRUVATE ISOMERASE"/>
    <property type="match status" value="1"/>
</dbReference>
<dbReference type="Gene3D" id="3.20.20.150">
    <property type="entry name" value="Divalent-metal-dependent TIM barrel enzymes"/>
    <property type="match status" value="1"/>
</dbReference>
<feature type="signal peptide" evidence="1">
    <location>
        <begin position="1"/>
        <end position="22"/>
    </location>
</feature>
<name>A0ABS3CM01_9BACT</name>
<evidence type="ECO:0000313" key="4">
    <source>
        <dbReference type="Proteomes" id="UP000664480"/>
    </source>
</evidence>
<dbReference type="EMBL" id="JAFKCU010000009">
    <property type="protein sequence ID" value="MBN7818128.1"/>
    <property type="molecule type" value="Genomic_DNA"/>
</dbReference>
<keyword evidence="4" id="KW-1185">Reference proteome</keyword>
<evidence type="ECO:0000259" key="2">
    <source>
        <dbReference type="Pfam" id="PF01261"/>
    </source>
</evidence>
<organism evidence="3 4">
    <name type="scientific">Algoriphagus pacificus</name>
    <dbReference type="NCBI Taxonomy" id="2811234"/>
    <lineage>
        <taxon>Bacteria</taxon>
        <taxon>Pseudomonadati</taxon>
        <taxon>Bacteroidota</taxon>
        <taxon>Cytophagia</taxon>
        <taxon>Cytophagales</taxon>
        <taxon>Cyclobacteriaceae</taxon>
        <taxon>Algoriphagus</taxon>
    </lineage>
</organism>
<comment type="caution">
    <text evidence="3">The sequence shown here is derived from an EMBL/GenBank/DDBJ whole genome shotgun (WGS) entry which is preliminary data.</text>
</comment>
<dbReference type="Proteomes" id="UP000664480">
    <property type="component" value="Unassembled WGS sequence"/>
</dbReference>
<dbReference type="GO" id="GO:0016853">
    <property type="term" value="F:isomerase activity"/>
    <property type="evidence" value="ECO:0007669"/>
    <property type="project" value="UniProtKB-KW"/>
</dbReference>
<gene>
    <name evidence="3" type="ORF">J0A69_21995</name>
</gene>